<keyword evidence="2 3" id="KW-0812">Transmembrane</keyword>
<sequence length="116" mass="12997">MKLLAGHQNTNSAVGSSTENPFEISRKFELGEMFNVFFGRLGNFLFYLNICIYLYGDLAIYAAGVPKSLRNVVCESNNSEVIMSNDVPCWSWSNITRGALYRVFVVSLQNPKNLSS</sequence>
<dbReference type="PANTHER" id="PTHR16189:SF0">
    <property type="entry name" value="TRANSMEMBRANE PROTEIN 104"/>
    <property type="match status" value="1"/>
</dbReference>
<protein>
    <submittedName>
        <fullName evidence="3">Transmembrane protein</fullName>
    </submittedName>
</protein>
<keyword evidence="2" id="KW-1133">Transmembrane helix</keyword>
<evidence type="ECO:0000313" key="4">
    <source>
        <dbReference type="Proteomes" id="UP000728185"/>
    </source>
</evidence>
<evidence type="ECO:0000256" key="1">
    <source>
        <dbReference type="ARBA" id="ARBA00004141"/>
    </source>
</evidence>
<proteinExistence type="predicted"/>
<comment type="caution">
    <text evidence="3">The sequence shown here is derived from an EMBL/GenBank/DDBJ whole genome shotgun (WGS) entry which is preliminary data.</text>
</comment>
<evidence type="ECO:0000313" key="3">
    <source>
        <dbReference type="EMBL" id="KAA0184275.1"/>
    </source>
</evidence>
<dbReference type="OrthoDB" id="294541at2759"/>
<dbReference type="EMBL" id="LUCM01011211">
    <property type="protein sequence ID" value="KAA0184275.1"/>
    <property type="molecule type" value="Genomic_DNA"/>
</dbReference>
<comment type="subcellular location">
    <subcellularLocation>
        <location evidence="1">Membrane</location>
        <topology evidence="1">Multi-pass membrane protein</topology>
    </subcellularLocation>
</comment>
<dbReference type="PANTHER" id="PTHR16189">
    <property type="entry name" value="TRANSMEMBRANE PROTEIN 104-RELATED"/>
    <property type="match status" value="1"/>
</dbReference>
<keyword evidence="4" id="KW-1185">Reference proteome</keyword>
<gene>
    <name evidence="3" type="ORF">FBUS_09291</name>
</gene>
<organism evidence="3 4">
    <name type="scientific">Fasciolopsis buskii</name>
    <dbReference type="NCBI Taxonomy" id="27845"/>
    <lineage>
        <taxon>Eukaryota</taxon>
        <taxon>Metazoa</taxon>
        <taxon>Spiralia</taxon>
        <taxon>Lophotrochozoa</taxon>
        <taxon>Platyhelminthes</taxon>
        <taxon>Trematoda</taxon>
        <taxon>Digenea</taxon>
        <taxon>Plagiorchiida</taxon>
        <taxon>Echinostomata</taxon>
        <taxon>Echinostomatoidea</taxon>
        <taxon>Fasciolidae</taxon>
        <taxon>Fasciolopsis</taxon>
    </lineage>
</organism>
<name>A0A8E0VF45_9TREM</name>
<reference evidence="3" key="1">
    <citation type="submission" date="2019-05" db="EMBL/GenBank/DDBJ databases">
        <title>Annotation for the trematode Fasciolopsis buski.</title>
        <authorList>
            <person name="Choi Y.-J."/>
        </authorList>
    </citation>
    <scope>NUCLEOTIDE SEQUENCE</scope>
    <source>
        <strain evidence="3">HT</strain>
        <tissue evidence="3">Whole worm</tissue>
    </source>
</reference>
<feature type="transmembrane region" description="Helical" evidence="2">
    <location>
        <begin position="44"/>
        <end position="63"/>
    </location>
</feature>
<keyword evidence="2" id="KW-0472">Membrane</keyword>
<accession>A0A8E0VF45</accession>
<dbReference type="Proteomes" id="UP000728185">
    <property type="component" value="Unassembled WGS sequence"/>
</dbReference>
<dbReference type="AlphaFoldDB" id="A0A8E0VF45"/>
<dbReference type="GO" id="GO:0016020">
    <property type="term" value="C:membrane"/>
    <property type="evidence" value="ECO:0007669"/>
    <property type="project" value="UniProtKB-SubCell"/>
</dbReference>
<evidence type="ECO:0000256" key="2">
    <source>
        <dbReference type="SAM" id="Phobius"/>
    </source>
</evidence>